<dbReference type="AlphaFoldDB" id="A0A7R9JV93"/>
<feature type="compositionally biased region" description="Basic residues" evidence="2">
    <location>
        <begin position="685"/>
        <end position="702"/>
    </location>
</feature>
<feature type="region of interest" description="Disordered" evidence="2">
    <location>
        <begin position="347"/>
        <end position="384"/>
    </location>
</feature>
<feature type="compositionally biased region" description="Polar residues" evidence="2">
    <location>
        <begin position="564"/>
        <end position="573"/>
    </location>
</feature>
<evidence type="ECO:0008006" key="4">
    <source>
        <dbReference type="Google" id="ProtNLM"/>
    </source>
</evidence>
<keyword evidence="1" id="KW-0175">Coiled coil</keyword>
<reference evidence="3" key="1">
    <citation type="submission" date="2020-11" db="EMBL/GenBank/DDBJ databases">
        <authorList>
            <person name="Tran Van P."/>
        </authorList>
    </citation>
    <scope>NUCLEOTIDE SEQUENCE</scope>
</reference>
<evidence type="ECO:0000313" key="3">
    <source>
        <dbReference type="EMBL" id="CAD7589605.1"/>
    </source>
</evidence>
<dbReference type="EMBL" id="OE840132">
    <property type="protein sequence ID" value="CAD7589605.1"/>
    <property type="molecule type" value="Genomic_DNA"/>
</dbReference>
<feature type="region of interest" description="Disordered" evidence="2">
    <location>
        <begin position="553"/>
        <end position="605"/>
    </location>
</feature>
<proteinExistence type="predicted"/>
<sequence>MGGVCRHSTHHWLKYLRTHYCRNSYPHQAHLVWSAGDERLKFEPRQGTHGYSLYLLAESNSVVNKKPSRKRRQIRTPSSEASLKFAQLAEQKLERLEQQKQLLAKESDTQEEIKKQIAHPYLFFYWLNASQRNYINARDGQCSSPPDKRVRQFRHTIVFALNRTSIMSVLTRKQRENEEETMNQTLADQGLLDDGMSFEDKKNVLKMIQESEDMARTQESVRTVSSTIKLQILQSTLIESSSLNQNDNVDVAENQPLLRSPVLSRGRKNSSQRRDGSCCNSRKKGLEPNEINQLCVDLAEEEEQETNKLNNDEDENIDVQTNTINSRLKDTDKITSKHILVTLPDTKPIQDPKIFDSTQEDNAEGKSSESEDLDILGATPTQSPNFQAHKFNLSFRNAKKSYGFDRQSVNKNSLKEAILEDFHESSDEGTNRPKSADDLFNEMLQPSSEPCVSISKQMPKNRDIERKNIFDHRYTKDKKRNIDVFNCKRHNYEPPKLGLDRFPFSSVVKTLDIHSFTDLFKKHIDSYLKQLVDVQRNSIEYMDWGKPIPIIRSNRQNSEKKGTSKGSSLSNYNFRERQQSLRPNDAYDFSDSEDSTEESTIVKDKMYRAGEEKDLSDEIFTLSRDKRKYGAKEVQESQSSASSQNVTPAVSPKKMKMSYPSDNDSNSQEKFGEESDEDFEPPSSRKQRRPGKRGVSRGKVTKKAIDTPTSKPVRRRQLTNKGKNGDTKAALQITVEESPSTSILDERTVNENDIEMDSQADPQKLSQNNLNKASSPDLTVVYDKQTVANDQQANMVPCPICRKMFEATEIEAHASECDQYFQEKEHNEEKINTRPRRTPRLLDG</sequence>
<feature type="coiled-coil region" evidence="1">
    <location>
        <begin position="86"/>
        <end position="116"/>
    </location>
</feature>
<organism evidence="3">
    <name type="scientific">Timema genevievae</name>
    <name type="common">Walking stick</name>
    <dbReference type="NCBI Taxonomy" id="629358"/>
    <lineage>
        <taxon>Eukaryota</taxon>
        <taxon>Metazoa</taxon>
        <taxon>Ecdysozoa</taxon>
        <taxon>Arthropoda</taxon>
        <taxon>Hexapoda</taxon>
        <taxon>Insecta</taxon>
        <taxon>Pterygota</taxon>
        <taxon>Neoptera</taxon>
        <taxon>Polyneoptera</taxon>
        <taxon>Phasmatodea</taxon>
        <taxon>Timematodea</taxon>
        <taxon>Timematoidea</taxon>
        <taxon>Timematidae</taxon>
        <taxon>Timema</taxon>
    </lineage>
</organism>
<feature type="region of interest" description="Disordered" evidence="2">
    <location>
        <begin position="821"/>
        <end position="844"/>
    </location>
</feature>
<feature type="region of interest" description="Disordered" evidence="2">
    <location>
        <begin position="630"/>
        <end position="773"/>
    </location>
</feature>
<accession>A0A7R9JV93</accession>
<gene>
    <name evidence="3" type="ORF">TGEB3V08_LOCUS3534</name>
</gene>
<feature type="compositionally biased region" description="Polar residues" evidence="2">
    <location>
        <begin position="760"/>
        <end position="773"/>
    </location>
</feature>
<evidence type="ECO:0000256" key="1">
    <source>
        <dbReference type="SAM" id="Coils"/>
    </source>
</evidence>
<name>A0A7R9JV93_TIMGE</name>
<evidence type="ECO:0000256" key="2">
    <source>
        <dbReference type="SAM" id="MobiDB-lite"/>
    </source>
</evidence>
<feature type="compositionally biased region" description="Basic residues" evidence="2">
    <location>
        <begin position="833"/>
        <end position="844"/>
    </location>
</feature>
<feature type="region of interest" description="Disordered" evidence="2">
    <location>
        <begin position="252"/>
        <end position="284"/>
    </location>
</feature>
<feature type="compositionally biased region" description="Acidic residues" evidence="2">
    <location>
        <begin position="588"/>
        <end position="597"/>
    </location>
</feature>
<protein>
    <recommendedName>
        <fullName evidence="4">UBZ4-type domain-containing protein</fullName>
    </recommendedName>
</protein>
<feature type="compositionally biased region" description="Polar residues" evidence="2">
    <location>
        <begin position="660"/>
        <end position="669"/>
    </location>
</feature>
<feature type="compositionally biased region" description="Basic and acidic residues" evidence="2">
    <location>
        <begin position="821"/>
        <end position="832"/>
    </location>
</feature>